<dbReference type="EMBL" id="JAMXLX010000005">
    <property type="protein sequence ID" value="MCO5958285.1"/>
    <property type="molecule type" value="Genomic_DNA"/>
</dbReference>
<protein>
    <recommendedName>
        <fullName evidence="5">Acylphosphatase</fullName>
    </recommendedName>
</protein>
<evidence type="ECO:0008006" key="5">
    <source>
        <dbReference type="Google" id="ProtNLM"/>
    </source>
</evidence>
<evidence type="ECO:0000313" key="4">
    <source>
        <dbReference type="Proteomes" id="UP001155380"/>
    </source>
</evidence>
<dbReference type="AlphaFoldDB" id="A0AAJ1BXX5"/>
<organism evidence="2 4">
    <name type="scientific">Ciceribacter sichuanensis</name>
    <dbReference type="NCBI Taxonomy" id="2949647"/>
    <lineage>
        <taxon>Bacteria</taxon>
        <taxon>Pseudomonadati</taxon>
        <taxon>Pseudomonadota</taxon>
        <taxon>Alphaproteobacteria</taxon>
        <taxon>Hyphomicrobiales</taxon>
        <taxon>Rhizobiaceae</taxon>
        <taxon>Ciceribacter</taxon>
    </lineage>
</organism>
<evidence type="ECO:0000313" key="2">
    <source>
        <dbReference type="EMBL" id="MCO5958285.1"/>
    </source>
</evidence>
<reference evidence="2 3" key="1">
    <citation type="submission" date="2022-06" db="EMBL/GenBank/DDBJ databases">
        <authorList>
            <person name="Sun Q."/>
        </authorList>
    </citation>
    <scope>NUCLEOTIDE SEQUENCE</scope>
    <source>
        <strain evidence="2">S101</strain>
        <strain evidence="1 3">S153</strain>
    </source>
</reference>
<evidence type="ECO:0000313" key="3">
    <source>
        <dbReference type="Proteomes" id="UP001155079"/>
    </source>
</evidence>
<evidence type="ECO:0000313" key="1">
    <source>
        <dbReference type="EMBL" id="MCM2400611.1"/>
    </source>
</evidence>
<name>A0AAJ1BXX5_9HYPH</name>
<sequence length="86" mass="9559">MNCAVDFVFRGRLDCDSFIGFARHRAGRLDLDMRIDDCSESAVAVHVAGQEDLVDMFEMACSLGPYDCIVLDVSRSESRLAPARQD</sequence>
<dbReference type="SUPFAM" id="SSF54975">
    <property type="entry name" value="Acylphosphatase/BLUF domain-like"/>
    <property type="match status" value="1"/>
</dbReference>
<dbReference type="InterPro" id="IPR036046">
    <property type="entry name" value="Acylphosphatase-like_dom_sf"/>
</dbReference>
<keyword evidence="3" id="KW-1185">Reference proteome</keyword>
<dbReference type="Proteomes" id="UP001155079">
    <property type="component" value="Unassembled WGS sequence"/>
</dbReference>
<comment type="caution">
    <text evidence="2">The sequence shown here is derived from an EMBL/GenBank/DDBJ whole genome shotgun (WGS) entry which is preliminary data.</text>
</comment>
<dbReference type="RefSeq" id="WP_250915253.1">
    <property type="nucleotide sequence ID" value="NZ_JAMQAY010000002.1"/>
</dbReference>
<proteinExistence type="predicted"/>
<accession>A0AAJ1BXX5</accession>
<dbReference type="EMBL" id="JAMQAY010000002">
    <property type="protein sequence ID" value="MCM2400611.1"/>
    <property type="molecule type" value="Genomic_DNA"/>
</dbReference>
<dbReference type="Proteomes" id="UP001155380">
    <property type="component" value="Unassembled WGS sequence"/>
</dbReference>
<gene>
    <name evidence="1" type="ORF">NBH20_05560</name>
    <name evidence="2" type="ORF">NBH21_16030</name>
</gene>